<accession>A0ABS9WJC4</accession>
<dbReference type="RefSeq" id="WP_242166546.1">
    <property type="nucleotide sequence ID" value="NZ_JAJMLW010000004.1"/>
</dbReference>
<gene>
    <name evidence="1" type="ORF">LPT13_11515</name>
</gene>
<dbReference type="Proteomes" id="UP001430755">
    <property type="component" value="Unassembled WGS sequence"/>
</dbReference>
<evidence type="ECO:0000313" key="2">
    <source>
        <dbReference type="Proteomes" id="UP001430755"/>
    </source>
</evidence>
<protein>
    <submittedName>
        <fullName evidence="1">Uncharacterized protein</fullName>
    </submittedName>
</protein>
<dbReference type="EMBL" id="JAJMLW010000004">
    <property type="protein sequence ID" value="MCI2242974.1"/>
    <property type="molecule type" value="Genomic_DNA"/>
</dbReference>
<reference evidence="1" key="1">
    <citation type="submission" date="2021-11" db="EMBL/GenBank/DDBJ databases">
        <title>A Novel Adlercreutzia Species, isolated from a Allomyrina dichotoma larva feces.</title>
        <authorList>
            <person name="Suh M.K."/>
        </authorList>
    </citation>
    <scope>NUCLEOTIDE SEQUENCE</scope>
    <source>
        <strain evidence="1">JBNU-10</strain>
    </source>
</reference>
<proteinExistence type="predicted"/>
<name>A0ABS9WJC4_9ACTN</name>
<evidence type="ECO:0000313" key="1">
    <source>
        <dbReference type="EMBL" id="MCI2242974.1"/>
    </source>
</evidence>
<sequence>MLNEKALKVLSTLSEPDAAYCHKLARRFANLGIAPDNASSAVCALVEADAIPEAGVVKVASLAKPAAPAAERPVTDQAVYA</sequence>
<comment type="caution">
    <text evidence="1">The sequence shown here is derived from an EMBL/GenBank/DDBJ whole genome shotgun (WGS) entry which is preliminary data.</text>
</comment>
<keyword evidence="2" id="KW-1185">Reference proteome</keyword>
<organism evidence="1 2">
    <name type="scientific">Adlercreutzia faecimuris</name>
    <dbReference type="NCBI Taxonomy" id="2897341"/>
    <lineage>
        <taxon>Bacteria</taxon>
        <taxon>Bacillati</taxon>
        <taxon>Actinomycetota</taxon>
        <taxon>Coriobacteriia</taxon>
        <taxon>Eggerthellales</taxon>
        <taxon>Eggerthellaceae</taxon>
        <taxon>Adlercreutzia</taxon>
    </lineage>
</organism>